<evidence type="ECO:0000256" key="9">
    <source>
        <dbReference type="ARBA" id="ARBA00023136"/>
    </source>
</evidence>
<dbReference type="InterPro" id="IPR000537">
    <property type="entry name" value="UbiA_prenyltransferase"/>
</dbReference>
<evidence type="ECO:0000256" key="3">
    <source>
        <dbReference type="ARBA" id="ARBA00012292"/>
    </source>
</evidence>
<keyword evidence="7 14" id="KW-1133">Transmembrane helix</keyword>
<evidence type="ECO:0000313" key="16">
    <source>
        <dbReference type="Proteomes" id="UP000052023"/>
    </source>
</evidence>
<accession>A0A0R3MUQ7</accession>
<dbReference type="InterPro" id="IPR030470">
    <property type="entry name" value="UbiA_prenylTrfase_CS"/>
</dbReference>
<reference evidence="15 16" key="1">
    <citation type="submission" date="2014-03" db="EMBL/GenBank/DDBJ databases">
        <title>Bradyrhizobium valentinum sp. nov., isolated from effective nodules of Lupinus mariae-josephae, a lupine endemic of basic-lime soils in Eastern Spain.</title>
        <authorList>
            <person name="Duran D."/>
            <person name="Rey L."/>
            <person name="Navarro A."/>
            <person name="Busquets A."/>
            <person name="Imperial J."/>
            <person name="Ruiz-Argueso T."/>
        </authorList>
    </citation>
    <scope>NUCLEOTIDE SEQUENCE [LARGE SCALE GENOMIC DNA]</scope>
    <source>
        <strain evidence="15 16">Ro19</strain>
    </source>
</reference>
<dbReference type="GO" id="GO:0048034">
    <property type="term" value="P:heme O biosynthetic process"/>
    <property type="evidence" value="ECO:0007669"/>
    <property type="project" value="UniProtKB-UniRule"/>
</dbReference>
<comment type="similarity">
    <text evidence="14">Belongs to the UbiA prenyltransferase family. Protoheme IX farnesyltransferase subfamily.</text>
</comment>
<dbReference type="NCBIfam" id="TIGR01473">
    <property type="entry name" value="cyoE_ctaB"/>
    <property type="match status" value="1"/>
</dbReference>
<dbReference type="HAMAP" id="MF_00154">
    <property type="entry name" value="CyoE_CtaB"/>
    <property type="match status" value="1"/>
</dbReference>
<evidence type="ECO:0000256" key="11">
    <source>
        <dbReference type="ARBA" id="ARBA00040810"/>
    </source>
</evidence>
<feature type="transmembrane region" description="Helical" evidence="14">
    <location>
        <begin position="49"/>
        <end position="72"/>
    </location>
</feature>
<feature type="transmembrane region" description="Helical" evidence="14">
    <location>
        <begin position="27"/>
        <end position="43"/>
    </location>
</feature>
<evidence type="ECO:0000256" key="12">
    <source>
        <dbReference type="ARBA" id="ARBA00042475"/>
    </source>
</evidence>
<evidence type="ECO:0000256" key="6">
    <source>
        <dbReference type="ARBA" id="ARBA00022692"/>
    </source>
</evidence>
<keyword evidence="4 14" id="KW-1003">Cell membrane</keyword>
<keyword evidence="16" id="KW-1185">Reference proteome</keyword>
<dbReference type="EMBL" id="LLYA01000159">
    <property type="protein sequence ID" value="KRR23482.1"/>
    <property type="molecule type" value="Genomic_DNA"/>
</dbReference>
<protein>
    <recommendedName>
        <fullName evidence="11 14">Protoheme IX farnesyltransferase</fullName>
        <ecNumber evidence="3 14">2.5.1.141</ecNumber>
    </recommendedName>
    <alternativeName>
        <fullName evidence="12 14">Heme B farnesyltransferase</fullName>
    </alternativeName>
    <alternativeName>
        <fullName evidence="10 14">Heme O synthase</fullName>
    </alternativeName>
</protein>
<evidence type="ECO:0000256" key="10">
    <source>
        <dbReference type="ARBA" id="ARBA00030253"/>
    </source>
</evidence>
<feature type="transmembrane region" description="Helical" evidence="14">
    <location>
        <begin position="277"/>
        <end position="296"/>
    </location>
</feature>
<dbReference type="PANTHER" id="PTHR43448">
    <property type="entry name" value="PROTOHEME IX FARNESYLTRANSFERASE, MITOCHONDRIAL"/>
    <property type="match status" value="1"/>
</dbReference>
<feature type="transmembrane region" description="Helical" evidence="14">
    <location>
        <begin position="244"/>
        <end position="265"/>
    </location>
</feature>
<evidence type="ECO:0000256" key="5">
    <source>
        <dbReference type="ARBA" id="ARBA00022679"/>
    </source>
</evidence>
<dbReference type="InterPro" id="IPR044878">
    <property type="entry name" value="UbiA_sf"/>
</dbReference>
<comment type="function">
    <text evidence="14">Converts heme B (protoheme IX) to heme O by substitution of the vinyl group on carbon 2 of heme B porphyrin ring with a hydroxyethyl farnesyl side group.</text>
</comment>
<comment type="caution">
    <text evidence="15">The sequence shown here is derived from an EMBL/GenBank/DDBJ whole genome shotgun (WGS) entry which is preliminary data.</text>
</comment>
<dbReference type="Pfam" id="PF01040">
    <property type="entry name" value="UbiA"/>
    <property type="match status" value="1"/>
</dbReference>
<dbReference type="OrthoDB" id="9814417at2"/>
<dbReference type="Gene3D" id="1.10.357.140">
    <property type="entry name" value="UbiA prenyltransferase"/>
    <property type="match status" value="1"/>
</dbReference>
<feature type="transmembrane region" description="Helical" evidence="14">
    <location>
        <begin position="119"/>
        <end position="140"/>
    </location>
</feature>
<evidence type="ECO:0000256" key="14">
    <source>
        <dbReference type="HAMAP-Rule" id="MF_00154"/>
    </source>
</evidence>
<comment type="miscellaneous">
    <text evidence="14">Carbon 2 of the heme B porphyrin ring is defined according to the Fischer nomenclature.</text>
</comment>
<evidence type="ECO:0000313" key="15">
    <source>
        <dbReference type="EMBL" id="KRR23482.1"/>
    </source>
</evidence>
<organism evidence="15 16">
    <name type="scientific">Bradyrhizobium retamae</name>
    <dbReference type="NCBI Taxonomy" id="1300035"/>
    <lineage>
        <taxon>Bacteria</taxon>
        <taxon>Pseudomonadati</taxon>
        <taxon>Pseudomonadota</taxon>
        <taxon>Alphaproteobacteria</taxon>
        <taxon>Hyphomicrobiales</taxon>
        <taxon>Nitrobacteraceae</taxon>
        <taxon>Bradyrhizobium</taxon>
    </lineage>
</organism>
<dbReference type="EC" id="2.5.1.141" evidence="3 14"/>
<keyword evidence="5 14" id="KW-0808">Transferase</keyword>
<comment type="pathway">
    <text evidence="2 14">Porphyrin-containing compound metabolism; heme O biosynthesis; heme O from protoheme: step 1/1.</text>
</comment>
<keyword evidence="8 14" id="KW-0350">Heme biosynthesis</keyword>
<dbReference type="NCBIfam" id="NF003349">
    <property type="entry name" value="PRK04375.1-2"/>
    <property type="match status" value="1"/>
</dbReference>
<dbReference type="InterPro" id="IPR006369">
    <property type="entry name" value="Protohaem_IX_farnesylTrfase"/>
</dbReference>
<dbReference type="RefSeq" id="WP_057844729.1">
    <property type="nucleotide sequence ID" value="NZ_LLYA01000159.1"/>
</dbReference>
<gene>
    <name evidence="14" type="primary">ctaB</name>
    <name evidence="15" type="ORF">CQ13_05420</name>
</gene>
<sequence length="303" mass="32267">MQTNRSILLRGRYATVGDYVALTKPRVMSLVVFTALVGLMVAPGDIDPFAGMAAILCIAAGAGAAGALNMWYDADIDAVMARTAMRPIPGGRVSRSEALVFGLTLGVCAVLALGTLLNLAAAALLAFTIFFYVVVYTMWLKRRTPQNIVIGGAAGALPPVIGWVAATGNGGIEPLILFLIIFLWTPPHFWALSLNLAGEYTRAGVPMLPVVAGRAETGRQILLYSVFLALISLLPWALGFAGAIYGAAAAILGAIMVFLSSQVHRSDDKQRRPARRLFAFSILYLVLLFGVLLMNATPYAQPR</sequence>
<dbReference type="CDD" id="cd13957">
    <property type="entry name" value="PT_UbiA_Cox10"/>
    <property type="match status" value="1"/>
</dbReference>
<evidence type="ECO:0000256" key="2">
    <source>
        <dbReference type="ARBA" id="ARBA00004919"/>
    </source>
</evidence>
<dbReference type="AlphaFoldDB" id="A0A0R3MUQ7"/>
<dbReference type="UniPathway" id="UPA00834">
    <property type="reaction ID" value="UER00712"/>
</dbReference>
<dbReference type="PROSITE" id="PS00943">
    <property type="entry name" value="UBIA"/>
    <property type="match status" value="1"/>
</dbReference>
<keyword evidence="6 14" id="KW-0812">Transmembrane</keyword>
<evidence type="ECO:0000256" key="8">
    <source>
        <dbReference type="ARBA" id="ARBA00023133"/>
    </source>
</evidence>
<evidence type="ECO:0000256" key="1">
    <source>
        <dbReference type="ARBA" id="ARBA00004651"/>
    </source>
</evidence>
<evidence type="ECO:0000256" key="13">
    <source>
        <dbReference type="ARBA" id="ARBA00047690"/>
    </source>
</evidence>
<dbReference type="GO" id="GO:0008495">
    <property type="term" value="F:protoheme IX farnesyltransferase activity"/>
    <property type="evidence" value="ECO:0007669"/>
    <property type="project" value="UniProtKB-UniRule"/>
</dbReference>
<evidence type="ECO:0000256" key="7">
    <source>
        <dbReference type="ARBA" id="ARBA00022989"/>
    </source>
</evidence>
<proteinExistence type="inferred from homology"/>
<dbReference type="Proteomes" id="UP000052023">
    <property type="component" value="Unassembled WGS sequence"/>
</dbReference>
<feature type="transmembrane region" description="Helical" evidence="14">
    <location>
        <begin position="172"/>
        <end position="192"/>
    </location>
</feature>
<evidence type="ECO:0000256" key="4">
    <source>
        <dbReference type="ARBA" id="ARBA00022475"/>
    </source>
</evidence>
<feature type="transmembrane region" description="Helical" evidence="14">
    <location>
        <begin position="93"/>
        <end position="113"/>
    </location>
</feature>
<feature type="transmembrane region" description="Helical" evidence="14">
    <location>
        <begin position="221"/>
        <end position="238"/>
    </location>
</feature>
<dbReference type="GO" id="GO:0005886">
    <property type="term" value="C:plasma membrane"/>
    <property type="evidence" value="ECO:0007669"/>
    <property type="project" value="UniProtKB-SubCell"/>
</dbReference>
<comment type="subcellular location">
    <subcellularLocation>
        <location evidence="1 14">Cell membrane</location>
        <topology evidence="1 14">Multi-pass membrane protein</topology>
    </subcellularLocation>
</comment>
<name>A0A0R3MUQ7_9BRAD</name>
<feature type="transmembrane region" description="Helical" evidence="14">
    <location>
        <begin position="147"/>
        <end position="166"/>
    </location>
</feature>
<dbReference type="PANTHER" id="PTHR43448:SF7">
    <property type="entry name" value="4-HYDROXYBENZOATE SOLANESYLTRANSFERASE"/>
    <property type="match status" value="1"/>
</dbReference>
<keyword evidence="9 14" id="KW-0472">Membrane</keyword>
<comment type="catalytic activity">
    <reaction evidence="13 14">
        <text>heme b + (2E,6E)-farnesyl diphosphate + H2O = Fe(II)-heme o + diphosphate</text>
        <dbReference type="Rhea" id="RHEA:28070"/>
        <dbReference type="ChEBI" id="CHEBI:15377"/>
        <dbReference type="ChEBI" id="CHEBI:33019"/>
        <dbReference type="ChEBI" id="CHEBI:60344"/>
        <dbReference type="ChEBI" id="CHEBI:60530"/>
        <dbReference type="ChEBI" id="CHEBI:175763"/>
        <dbReference type="EC" id="2.5.1.141"/>
    </reaction>
</comment>